<keyword evidence="7" id="KW-0479">Metal-binding</keyword>
<feature type="compositionally biased region" description="Basic and acidic residues" evidence="15">
    <location>
        <begin position="266"/>
        <end position="276"/>
    </location>
</feature>
<keyword evidence="18" id="KW-1185">Reference proteome</keyword>
<evidence type="ECO:0000256" key="5">
    <source>
        <dbReference type="ARBA" id="ARBA00022679"/>
    </source>
</evidence>
<dbReference type="CDD" id="cd16461">
    <property type="entry name" value="RING-H2_EL5-like"/>
    <property type="match status" value="1"/>
</dbReference>
<keyword evidence="8 14" id="KW-0863">Zinc-finger</keyword>
<reference evidence="17" key="1">
    <citation type="submission" date="2020-07" db="EMBL/GenBank/DDBJ databases">
        <title>Genome sequence and genetic diversity analysis of an under-domesticated orphan crop, white fonio (Digitaria exilis).</title>
        <authorList>
            <person name="Bennetzen J.L."/>
            <person name="Chen S."/>
            <person name="Ma X."/>
            <person name="Wang X."/>
            <person name="Yssel A.E.J."/>
            <person name="Chaluvadi S.R."/>
            <person name="Johnson M."/>
            <person name="Gangashetty P."/>
            <person name="Hamidou F."/>
            <person name="Sanogo M.D."/>
            <person name="Zwaenepoel A."/>
            <person name="Wallace J."/>
            <person name="Van De Peer Y."/>
            <person name="Van Deynze A."/>
        </authorList>
    </citation>
    <scope>NUCLEOTIDE SEQUENCE</scope>
    <source>
        <tissue evidence="17">Leaves</tissue>
    </source>
</reference>
<dbReference type="EMBL" id="JACEFO010001924">
    <property type="protein sequence ID" value="KAF8693366.1"/>
    <property type="molecule type" value="Genomic_DNA"/>
</dbReference>
<evidence type="ECO:0000256" key="4">
    <source>
        <dbReference type="ARBA" id="ARBA00012483"/>
    </source>
</evidence>
<gene>
    <name evidence="17" type="ORF">HU200_038755</name>
</gene>
<dbReference type="GO" id="GO:0016020">
    <property type="term" value="C:membrane"/>
    <property type="evidence" value="ECO:0007669"/>
    <property type="project" value="UniProtKB-SubCell"/>
</dbReference>
<feature type="compositionally biased region" description="Polar residues" evidence="15">
    <location>
        <begin position="216"/>
        <end position="227"/>
    </location>
</feature>
<evidence type="ECO:0000256" key="10">
    <source>
        <dbReference type="ARBA" id="ARBA00022833"/>
    </source>
</evidence>
<dbReference type="OrthoDB" id="8062037at2759"/>
<protein>
    <recommendedName>
        <fullName evidence="4">RING-type E3 ubiquitin transferase</fullName>
        <ecNumber evidence="4">2.3.2.27</ecNumber>
    </recommendedName>
</protein>
<dbReference type="Proteomes" id="UP000636709">
    <property type="component" value="Unassembled WGS sequence"/>
</dbReference>
<keyword evidence="6" id="KW-0812">Transmembrane</keyword>
<keyword evidence="11" id="KW-1133">Transmembrane helix</keyword>
<evidence type="ECO:0000256" key="13">
    <source>
        <dbReference type="ARBA" id="ARBA00024209"/>
    </source>
</evidence>
<evidence type="ECO:0000256" key="12">
    <source>
        <dbReference type="ARBA" id="ARBA00023136"/>
    </source>
</evidence>
<dbReference type="InterPro" id="IPR053238">
    <property type="entry name" value="RING-H2_zinc_finger"/>
</dbReference>
<dbReference type="SMART" id="SM00184">
    <property type="entry name" value="RING"/>
    <property type="match status" value="1"/>
</dbReference>
<evidence type="ECO:0000256" key="1">
    <source>
        <dbReference type="ARBA" id="ARBA00000900"/>
    </source>
</evidence>
<name>A0A835BJC2_9POAL</name>
<keyword evidence="5" id="KW-0808">Transferase</keyword>
<evidence type="ECO:0000256" key="7">
    <source>
        <dbReference type="ARBA" id="ARBA00022723"/>
    </source>
</evidence>
<evidence type="ECO:0000313" key="17">
    <source>
        <dbReference type="EMBL" id="KAF8693366.1"/>
    </source>
</evidence>
<evidence type="ECO:0000256" key="9">
    <source>
        <dbReference type="ARBA" id="ARBA00022786"/>
    </source>
</evidence>
<evidence type="ECO:0000256" key="8">
    <source>
        <dbReference type="ARBA" id="ARBA00022771"/>
    </source>
</evidence>
<dbReference type="InterPro" id="IPR013083">
    <property type="entry name" value="Znf_RING/FYVE/PHD"/>
</dbReference>
<dbReference type="EC" id="2.3.2.27" evidence="4"/>
<comment type="pathway">
    <text evidence="3">Protein modification; protein ubiquitination.</text>
</comment>
<dbReference type="Gene3D" id="3.30.40.10">
    <property type="entry name" value="Zinc/RING finger domain, C3HC4 (zinc finger)"/>
    <property type="match status" value="1"/>
</dbReference>
<dbReference type="InterPro" id="IPR001841">
    <property type="entry name" value="Znf_RING"/>
</dbReference>
<evidence type="ECO:0000256" key="11">
    <source>
        <dbReference type="ARBA" id="ARBA00022989"/>
    </source>
</evidence>
<dbReference type="PANTHER" id="PTHR14155:SF568">
    <property type="entry name" value="OS02G0759400 PROTEIN"/>
    <property type="match status" value="1"/>
</dbReference>
<evidence type="ECO:0000256" key="2">
    <source>
        <dbReference type="ARBA" id="ARBA00004167"/>
    </source>
</evidence>
<evidence type="ECO:0000256" key="6">
    <source>
        <dbReference type="ARBA" id="ARBA00022692"/>
    </source>
</evidence>
<dbReference type="GO" id="GO:0008270">
    <property type="term" value="F:zinc ion binding"/>
    <property type="evidence" value="ECO:0007669"/>
    <property type="project" value="UniProtKB-KW"/>
</dbReference>
<sequence length="381" mass="40892">MVALLAAVVAVFVFIAASTIYLRHCTGYNIDAAAASTWRPATGDDGGLVSSRSWWQRRRRRGSSRGLDADAIEAFPTMTYAEAKALRVGKGVDDDALECAVCLSEFEDGDKLRLLLPRCSHAFHPDCIAQWLAGHVTCPVCRCNLQPTSHHNKDTSISNDVPFASSVSSETAAAAWQDGGPLPVAVVIDVVTEEELRQEEMELQRIGTQRRAVRSSGRQPQPPTTAQLAGRWRSTGDLERYTLRLPESVRREMVAASEHSSLQVRRRGEERGDDGGSGRSEPLIAGRPGTWQTLLGRSLSGKLPFFSASRRMTPTSSGDGEVSSSYTRLRGRRVAAVADGGDPAEGEGATCVLDPAGAASSEVAAGAAADEEKAVKELVWT</sequence>
<comment type="subcellular location">
    <subcellularLocation>
        <location evidence="2">Membrane</location>
        <topology evidence="2">Single-pass membrane protein</topology>
    </subcellularLocation>
</comment>
<dbReference type="GO" id="GO:0061630">
    <property type="term" value="F:ubiquitin protein ligase activity"/>
    <property type="evidence" value="ECO:0007669"/>
    <property type="project" value="UniProtKB-EC"/>
</dbReference>
<evidence type="ECO:0000256" key="14">
    <source>
        <dbReference type="PROSITE-ProRule" id="PRU00175"/>
    </source>
</evidence>
<dbReference type="PANTHER" id="PTHR14155">
    <property type="entry name" value="RING FINGER DOMAIN-CONTAINING"/>
    <property type="match status" value="1"/>
</dbReference>
<feature type="region of interest" description="Disordered" evidence="15">
    <location>
        <begin position="252"/>
        <end position="287"/>
    </location>
</feature>
<dbReference type="FunFam" id="3.30.40.10:FF:000187">
    <property type="entry name" value="E3 ubiquitin-protein ligase ATL6"/>
    <property type="match status" value="1"/>
</dbReference>
<organism evidence="17 18">
    <name type="scientific">Digitaria exilis</name>
    <dbReference type="NCBI Taxonomy" id="1010633"/>
    <lineage>
        <taxon>Eukaryota</taxon>
        <taxon>Viridiplantae</taxon>
        <taxon>Streptophyta</taxon>
        <taxon>Embryophyta</taxon>
        <taxon>Tracheophyta</taxon>
        <taxon>Spermatophyta</taxon>
        <taxon>Magnoliopsida</taxon>
        <taxon>Liliopsida</taxon>
        <taxon>Poales</taxon>
        <taxon>Poaceae</taxon>
        <taxon>PACMAD clade</taxon>
        <taxon>Panicoideae</taxon>
        <taxon>Panicodae</taxon>
        <taxon>Paniceae</taxon>
        <taxon>Anthephorinae</taxon>
        <taxon>Digitaria</taxon>
    </lineage>
</organism>
<dbReference type="AlphaFoldDB" id="A0A835BJC2"/>
<comment type="similarity">
    <text evidence="13">Belongs to the RING-type zinc finger family. ATL subfamily.</text>
</comment>
<evidence type="ECO:0000259" key="16">
    <source>
        <dbReference type="PROSITE" id="PS50089"/>
    </source>
</evidence>
<feature type="region of interest" description="Disordered" evidence="15">
    <location>
        <begin position="201"/>
        <end position="233"/>
    </location>
</feature>
<dbReference type="Pfam" id="PF13639">
    <property type="entry name" value="zf-RING_2"/>
    <property type="match status" value="1"/>
</dbReference>
<feature type="domain" description="RING-type" evidence="16">
    <location>
        <begin position="99"/>
        <end position="142"/>
    </location>
</feature>
<comment type="catalytic activity">
    <reaction evidence="1">
        <text>S-ubiquitinyl-[E2 ubiquitin-conjugating enzyme]-L-cysteine + [acceptor protein]-L-lysine = [E2 ubiquitin-conjugating enzyme]-L-cysteine + N(6)-ubiquitinyl-[acceptor protein]-L-lysine.</text>
        <dbReference type="EC" id="2.3.2.27"/>
    </reaction>
</comment>
<keyword evidence="9" id="KW-0833">Ubl conjugation pathway</keyword>
<accession>A0A835BJC2</accession>
<evidence type="ECO:0000313" key="18">
    <source>
        <dbReference type="Proteomes" id="UP000636709"/>
    </source>
</evidence>
<keyword evidence="10" id="KW-0862">Zinc</keyword>
<dbReference type="SUPFAM" id="SSF57850">
    <property type="entry name" value="RING/U-box"/>
    <property type="match status" value="1"/>
</dbReference>
<evidence type="ECO:0000256" key="3">
    <source>
        <dbReference type="ARBA" id="ARBA00004906"/>
    </source>
</evidence>
<dbReference type="PROSITE" id="PS50089">
    <property type="entry name" value="ZF_RING_2"/>
    <property type="match status" value="1"/>
</dbReference>
<proteinExistence type="inferred from homology"/>
<keyword evidence="12" id="KW-0472">Membrane</keyword>
<comment type="caution">
    <text evidence="17">The sequence shown here is derived from an EMBL/GenBank/DDBJ whole genome shotgun (WGS) entry which is preliminary data.</text>
</comment>
<evidence type="ECO:0000256" key="15">
    <source>
        <dbReference type="SAM" id="MobiDB-lite"/>
    </source>
</evidence>